<proteinExistence type="predicted"/>
<dbReference type="GO" id="GO:0005737">
    <property type="term" value="C:cytoplasm"/>
    <property type="evidence" value="ECO:0007669"/>
    <property type="project" value="TreeGrafter"/>
</dbReference>
<evidence type="ECO:0000259" key="4">
    <source>
        <dbReference type="PROSITE" id="PS51462"/>
    </source>
</evidence>
<dbReference type="GO" id="GO:0071543">
    <property type="term" value="P:diphosphoinositol polyphosphate metabolic process"/>
    <property type="evidence" value="ECO:0007669"/>
    <property type="project" value="TreeGrafter"/>
</dbReference>
<evidence type="ECO:0000256" key="1">
    <source>
        <dbReference type="ARBA" id="ARBA00022723"/>
    </source>
</evidence>
<dbReference type="GO" id="GO:0008486">
    <property type="term" value="F:diphosphoinositol-polyphosphate diphosphatase activity"/>
    <property type="evidence" value="ECO:0007669"/>
    <property type="project" value="TreeGrafter"/>
</dbReference>
<dbReference type="Pfam" id="PF00293">
    <property type="entry name" value="NUDIX"/>
    <property type="match status" value="1"/>
</dbReference>
<dbReference type="OrthoDB" id="2011998at2759"/>
<dbReference type="Gene3D" id="3.90.79.10">
    <property type="entry name" value="Nucleoside Triphosphate Pyrophosphohydrolase"/>
    <property type="match status" value="1"/>
</dbReference>
<dbReference type="STRING" id="747725.A0A162MV74"/>
<dbReference type="Proteomes" id="UP000077051">
    <property type="component" value="Unassembled WGS sequence"/>
</dbReference>
<name>A0A162MV74_MUCCL</name>
<feature type="compositionally biased region" description="Basic and acidic residues" evidence="3">
    <location>
        <begin position="37"/>
        <end position="48"/>
    </location>
</feature>
<evidence type="ECO:0000256" key="3">
    <source>
        <dbReference type="SAM" id="MobiDB-lite"/>
    </source>
</evidence>
<reference evidence="5 6" key="1">
    <citation type="submission" date="2015-06" db="EMBL/GenBank/DDBJ databases">
        <title>Expansion of signal transduction pathways in fungi by whole-genome duplication.</title>
        <authorList>
            <consortium name="DOE Joint Genome Institute"/>
            <person name="Corrochano L.M."/>
            <person name="Kuo A."/>
            <person name="Marcet-Houben M."/>
            <person name="Polaino S."/>
            <person name="Salamov A."/>
            <person name="Villalobos J.M."/>
            <person name="Alvarez M.I."/>
            <person name="Avalos J."/>
            <person name="Benito E.P."/>
            <person name="Benoit I."/>
            <person name="Burger G."/>
            <person name="Camino L.P."/>
            <person name="Canovas D."/>
            <person name="Cerda-Olmedo E."/>
            <person name="Cheng J.-F."/>
            <person name="Dominguez A."/>
            <person name="Elias M."/>
            <person name="Eslava A.P."/>
            <person name="Glaser F."/>
            <person name="Grimwood J."/>
            <person name="Gutierrez G."/>
            <person name="Heitman J."/>
            <person name="Henrissat B."/>
            <person name="Iturriaga E.A."/>
            <person name="Lang B.F."/>
            <person name="Lavin J.L."/>
            <person name="Lee S."/>
            <person name="Li W."/>
            <person name="Lindquist E."/>
            <person name="Lopez-Garcia S."/>
            <person name="Luque E.M."/>
            <person name="Marcos A.T."/>
            <person name="Martin J."/>
            <person name="Mccluskey K."/>
            <person name="Medina H.R."/>
            <person name="Miralles-Duran A."/>
            <person name="Miyazaki A."/>
            <person name="Munoz-Torres E."/>
            <person name="Oguiza J.A."/>
            <person name="Ohm R."/>
            <person name="Olmedo M."/>
            <person name="Orejas M."/>
            <person name="Ortiz-Castellanos L."/>
            <person name="Pisabarro A.G."/>
            <person name="Rodriguez-Romero J."/>
            <person name="Ruiz-Herrera J."/>
            <person name="Ruiz-Vazquez R."/>
            <person name="Sanz C."/>
            <person name="Schackwitz W."/>
            <person name="Schmutz J."/>
            <person name="Shahriari M."/>
            <person name="Shelest E."/>
            <person name="Silva-Franco F."/>
            <person name="Soanes D."/>
            <person name="Syed K."/>
            <person name="Tagua V.G."/>
            <person name="Talbot N.J."/>
            <person name="Thon M."/>
            <person name="De Vries R.P."/>
            <person name="Wiebenga A."/>
            <person name="Yadav J.S."/>
            <person name="Braun E.L."/>
            <person name="Baker S."/>
            <person name="Garre V."/>
            <person name="Horwitz B."/>
            <person name="Torres-Martinez S."/>
            <person name="Idnurm A."/>
            <person name="Herrera-Estrella A."/>
            <person name="Gabaldon T."/>
            <person name="Grigoriev I.V."/>
        </authorList>
    </citation>
    <scope>NUCLEOTIDE SEQUENCE [LARGE SCALE GENOMIC DNA]</scope>
    <source>
        <strain evidence="5 6">CBS 277.49</strain>
    </source>
</reference>
<gene>
    <name evidence="5" type="ORF">MUCCIDRAFT_159532</name>
</gene>
<dbReference type="AlphaFoldDB" id="A0A162MV74"/>
<keyword evidence="2" id="KW-0378">Hydrolase</keyword>
<evidence type="ECO:0000313" key="5">
    <source>
        <dbReference type="EMBL" id="OAD05825.1"/>
    </source>
</evidence>
<feature type="compositionally biased region" description="Polar residues" evidence="3">
    <location>
        <begin position="1"/>
        <end position="26"/>
    </location>
</feature>
<protein>
    <recommendedName>
        <fullName evidence="4">Nudix hydrolase domain-containing protein</fullName>
    </recommendedName>
</protein>
<dbReference type="PROSITE" id="PS51462">
    <property type="entry name" value="NUDIX"/>
    <property type="match status" value="1"/>
</dbReference>
<dbReference type="GO" id="GO:0046872">
    <property type="term" value="F:metal ion binding"/>
    <property type="evidence" value="ECO:0007669"/>
    <property type="project" value="UniProtKB-KW"/>
</dbReference>
<keyword evidence="6" id="KW-1185">Reference proteome</keyword>
<dbReference type="GO" id="GO:1901907">
    <property type="term" value="P:diadenosine pentaphosphate catabolic process"/>
    <property type="evidence" value="ECO:0007669"/>
    <property type="project" value="TreeGrafter"/>
</dbReference>
<dbReference type="GO" id="GO:0034432">
    <property type="term" value="F:bis(5'-adenosyl)-pentaphosphatase activity"/>
    <property type="evidence" value="ECO:0007669"/>
    <property type="project" value="TreeGrafter"/>
</dbReference>
<dbReference type="PANTHER" id="PTHR12629:SF0">
    <property type="entry name" value="DIPHOSPHOINOSITOL-POLYPHOSPHATE DIPHOSPHATASE"/>
    <property type="match status" value="1"/>
</dbReference>
<dbReference type="PANTHER" id="PTHR12629">
    <property type="entry name" value="DIPHOSPHOINOSITOL POLYPHOSPHATE PHOSPHOHYDROLASE"/>
    <property type="match status" value="1"/>
</dbReference>
<dbReference type="InterPro" id="IPR015797">
    <property type="entry name" value="NUDIX_hydrolase-like_dom_sf"/>
</dbReference>
<dbReference type="GO" id="GO:0034431">
    <property type="term" value="F:bis(5'-adenosyl)-hexaphosphatase activity"/>
    <property type="evidence" value="ECO:0007669"/>
    <property type="project" value="TreeGrafter"/>
</dbReference>
<feature type="domain" description="Nudix hydrolase" evidence="4">
    <location>
        <begin position="80"/>
        <end position="210"/>
    </location>
</feature>
<dbReference type="GO" id="GO:1901909">
    <property type="term" value="P:diadenosine hexaphosphate catabolic process"/>
    <property type="evidence" value="ECO:0007669"/>
    <property type="project" value="TreeGrafter"/>
</dbReference>
<organism evidence="5 6">
    <name type="scientific">Mucor lusitanicus CBS 277.49</name>
    <dbReference type="NCBI Taxonomy" id="747725"/>
    <lineage>
        <taxon>Eukaryota</taxon>
        <taxon>Fungi</taxon>
        <taxon>Fungi incertae sedis</taxon>
        <taxon>Mucoromycota</taxon>
        <taxon>Mucoromycotina</taxon>
        <taxon>Mucoromycetes</taxon>
        <taxon>Mucorales</taxon>
        <taxon>Mucorineae</taxon>
        <taxon>Mucoraceae</taxon>
        <taxon>Mucor</taxon>
    </lineage>
</organism>
<dbReference type="InterPro" id="IPR000086">
    <property type="entry name" value="NUDIX_hydrolase_dom"/>
</dbReference>
<dbReference type="GO" id="GO:0005634">
    <property type="term" value="C:nucleus"/>
    <property type="evidence" value="ECO:0007669"/>
    <property type="project" value="TreeGrafter"/>
</dbReference>
<sequence length="216" mass="23753">MATATLPNASTDYQTSAGAGCNSTANLPGAPVIADEDLPKTEKKDKKSKDKKSKDKKSKDKKAKDKKKKSAAASEKEPKPIRQAVGVIVIDPATRKVLMLSSRKNEDAYVLPRDDCKTDPAEEHPEKAALRLLNEKAGVAATFLTSRVGSYSESNKKGKVIAHHWMYEVHAPTLLETWPNADRKRVWVPYEDALKATEKKRMSHLALEKCSLAKSA</sequence>
<keyword evidence="1" id="KW-0479">Metal-binding</keyword>
<evidence type="ECO:0000256" key="2">
    <source>
        <dbReference type="ARBA" id="ARBA00022801"/>
    </source>
</evidence>
<comment type="caution">
    <text evidence="5">The sequence shown here is derived from an EMBL/GenBank/DDBJ whole genome shotgun (WGS) entry which is preliminary data.</text>
</comment>
<dbReference type="GO" id="GO:0000298">
    <property type="term" value="F:endopolyphosphatase activity"/>
    <property type="evidence" value="ECO:0007669"/>
    <property type="project" value="TreeGrafter"/>
</dbReference>
<feature type="compositionally biased region" description="Basic residues" evidence="3">
    <location>
        <begin position="49"/>
        <end position="70"/>
    </location>
</feature>
<accession>A0A162MV74</accession>
<dbReference type="EMBL" id="AMYB01000002">
    <property type="protein sequence ID" value="OAD05825.1"/>
    <property type="molecule type" value="Genomic_DNA"/>
</dbReference>
<dbReference type="SUPFAM" id="SSF55811">
    <property type="entry name" value="Nudix"/>
    <property type="match status" value="1"/>
</dbReference>
<dbReference type="GO" id="GO:1901911">
    <property type="term" value="P:adenosine 5'-(hexahydrogen pentaphosphate) catabolic process"/>
    <property type="evidence" value="ECO:0007669"/>
    <property type="project" value="TreeGrafter"/>
</dbReference>
<evidence type="ECO:0000313" key="6">
    <source>
        <dbReference type="Proteomes" id="UP000077051"/>
    </source>
</evidence>
<feature type="region of interest" description="Disordered" evidence="3">
    <location>
        <begin position="1"/>
        <end position="80"/>
    </location>
</feature>
<dbReference type="VEuPathDB" id="FungiDB:MUCCIDRAFT_159532"/>